<evidence type="ECO:0000256" key="3">
    <source>
        <dbReference type="ARBA" id="ARBA00022692"/>
    </source>
</evidence>
<keyword evidence="5 6" id="KW-0472">Membrane</keyword>
<evidence type="ECO:0000256" key="5">
    <source>
        <dbReference type="ARBA" id="ARBA00023136"/>
    </source>
</evidence>
<dbReference type="KEGG" id="axx:ERS451415_02755"/>
<dbReference type="eggNOG" id="COG2363">
    <property type="taxonomic scope" value="Bacteria"/>
</dbReference>
<dbReference type="Proteomes" id="UP000187251">
    <property type="component" value="Unassembled WGS sequence"/>
</dbReference>
<gene>
    <name evidence="8" type="ORF">BIZ92_25885</name>
    <name evidence="7" type="ORF">O9570_06165</name>
</gene>
<feature type="transmembrane region" description="Helical" evidence="6">
    <location>
        <begin position="97"/>
        <end position="121"/>
    </location>
</feature>
<dbReference type="EMBL" id="JAPZVI010000003">
    <property type="protein sequence ID" value="MCZ8401019.1"/>
    <property type="molecule type" value="Genomic_DNA"/>
</dbReference>
<reference evidence="8 9" key="1">
    <citation type="submission" date="2016-09" db="EMBL/GenBank/DDBJ databases">
        <title>Phylogenomics of Achromobacter.</title>
        <authorList>
            <person name="Jeukens J."/>
            <person name="Freschi L."/>
            <person name="Vincent A.T."/>
            <person name="Emond-Rheault J.-G."/>
            <person name="Kukavica-Ibrulj I."/>
            <person name="Charette S.J."/>
            <person name="Levesque R.C."/>
        </authorList>
    </citation>
    <scope>NUCLEOTIDE SEQUENCE [LARGE SCALE GENOMIC DNA]</scope>
    <source>
        <strain evidence="8 9">AUS488</strain>
    </source>
</reference>
<accession>A0A0D6HL19</accession>
<proteinExistence type="inferred from homology"/>
<evidence type="ECO:0000256" key="1">
    <source>
        <dbReference type="ARBA" id="ARBA00004141"/>
    </source>
</evidence>
<dbReference type="GeneID" id="75276736"/>
<dbReference type="Proteomes" id="UP001141992">
    <property type="component" value="Unassembled WGS sequence"/>
</dbReference>
<comment type="caution">
    <text evidence="8">The sequence shown here is derived from an EMBL/GenBank/DDBJ whole genome shotgun (WGS) entry which is preliminary data.</text>
</comment>
<dbReference type="RefSeq" id="WP_006386464.1">
    <property type="nucleotide sequence ID" value="NZ_AP028040.1"/>
</dbReference>
<evidence type="ECO:0000256" key="6">
    <source>
        <dbReference type="SAM" id="Phobius"/>
    </source>
</evidence>
<dbReference type="Pfam" id="PF04241">
    <property type="entry name" value="DUF423"/>
    <property type="match status" value="1"/>
</dbReference>
<protein>
    <submittedName>
        <fullName evidence="7">DUF423 domain-containing protein</fullName>
    </submittedName>
</protein>
<organism evidence="8 9">
    <name type="scientific">Alcaligenes xylosoxydans xylosoxydans</name>
    <name type="common">Achromobacter xylosoxidans</name>
    <dbReference type="NCBI Taxonomy" id="85698"/>
    <lineage>
        <taxon>Bacteria</taxon>
        <taxon>Pseudomonadati</taxon>
        <taxon>Pseudomonadota</taxon>
        <taxon>Betaproteobacteria</taxon>
        <taxon>Burkholderiales</taxon>
        <taxon>Alcaligenaceae</taxon>
        <taxon>Achromobacter</taxon>
    </lineage>
</organism>
<evidence type="ECO:0000313" key="7">
    <source>
        <dbReference type="EMBL" id="MCZ8401019.1"/>
    </source>
</evidence>
<evidence type="ECO:0000313" key="9">
    <source>
        <dbReference type="Proteomes" id="UP000187251"/>
    </source>
</evidence>
<dbReference type="EMBL" id="MJMN01000014">
    <property type="protein sequence ID" value="OMG86631.1"/>
    <property type="molecule type" value="Genomic_DNA"/>
</dbReference>
<dbReference type="GO" id="GO:0005886">
    <property type="term" value="C:plasma membrane"/>
    <property type="evidence" value="ECO:0007669"/>
    <property type="project" value="TreeGrafter"/>
</dbReference>
<comment type="subcellular location">
    <subcellularLocation>
        <location evidence="1">Membrane</location>
        <topology evidence="1">Multi-pass membrane protein</topology>
    </subcellularLocation>
</comment>
<keyword evidence="3 6" id="KW-0812">Transmembrane</keyword>
<dbReference type="InterPro" id="IPR006696">
    <property type="entry name" value="DUF423"/>
</dbReference>
<feature type="transmembrane region" description="Helical" evidence="6">
    <location>
        <begin position="68"/>
        <end position="91"/>
    </location>
</feature>
<evidence type="ECO:0000313" key="8">
    <source>
        <dbReference type="EMBL" id="OMG86631.1"/>
    </source>
</evidence>
<evidence type="ECO:0000256" key="4">
    <source>
        <dbReference type="ARBA" id="ARBA00022989"/>
    </source>
</evidence>
<dbReference type="PATRIC" id="fig|85698.19.peg.3891"/>
<evidence type="ECO:0000256" key="2">
    <source>
        <dbReference type="ARBA" id="ARBA00009694"/>
    </source>
</evidence>
<comment type="similarity">
    <text evidence="2">Belongs to the UPF0382 family.</text>
</comment>
<dbReference type="AlphaFoldDB" id="A0A0D6HL19"/>
<dbReference type="PANTHER" id="PTHR43461">
    <property type="entry name" value="TRANSMEMBRANE PROTEIN 256"/>
    <property type="match status" value="1"/>
</dbReference>
<keyword evidence="4 6" id="KW-1133">Transmembrane helix</keyword>
<name>A0A0D6HL19_ALCXX</name>
<dbReference type="OrthoDB" id="9802121at2"/>
<reference evidence="7" key="2">
    <citation type="submission" date="2022-12" db="EMBL/GenBank/DDBJ databases">
        <authorList>
            <person name="Voronina O.L."/>
            <person name="Kunda M.S."/>
            <person name="Ryzhova N."/>
            <person name="Aksenova E.I."/>
        </authorList>
    </citation>
    <scope>NUCLEOTIDE SEQUENCE</scope>
    <source>
        <strain evidence="7">SCCH136:Ach223948</strain>
    </source>
</reference>
<sequence>MTDRQLTILAAINLLIAVGAGAFGAHGLKRLVTPELLSVWQTGVMYHLVHGLGLFIIALLGARYGSPLLSAAGLVMFIGIVLFSGSLYVLTLTGTHWLGAITPVGGAAFLAAWAMVALAAYRAQG</sequence>
<dbReference type="PANTHER" id="PTHR43461:SF1">
    <property type="entry name" value="TRANSMEMBRANE PROTEIN 256"/>
    <property type="match status" value="1"/>
</dbReference>
<feature type="transmembrane region" description="Helical" evidence="6">
    <location>
        <begin position="40"/>
        <end position="61"/>
    </location>
</feature>